<keyword evidence="9" id="KW-0472">Membrane</keyword>
<dbReference type="GO" id="GO:0005886">
    <property type="term" value="C:plasma membrane"/>
    <property type="evidence" value="ECO:0007669"/>
    <property type="project" value="UniProtKB-SubCell"/>
</dbReference>
<gene>
    <name evidence="12" type="primary">RLP12_91</name>
    <name evidence="12" type="ORF">CK203_100941</name>
</gene>
<dbReference type="InterPro" id="IPR032675">
    <property type="entry name" value="LRR_dom_sf"/>
</dbReference>
<evidence type="ECO:0000256" key="9">
    <source>
        <dbReference type="ARBA" id="ARBA00023136"/>
    </source>
</evidence>
<dbReference type="SUPFAM" id="SSF52058">
    <property type="entry name" value="L domain-like"/>
    <property type="match status" value="2"/>
</dbReference>
<evidence type="ECO:0000256" key="2">
    <source>
        <dbReference type="ARBA" id="ARBA00009592"/>
    </source>
</evidence>
<dbReference type="SMART" id="SM00369">
    <property type="entry name" value="LRR_TYP"/>
    <property type="match status" value="5"/>
</dbReference>
<dbReference type="EMBL" id="QGNW01002199">
    <property type="protein sequence ID" value="RVW23342.1"/>
    <property type="molecule type" value="Genomic_DNA"/>
</dbReference>
<proteinExistence type="inferred from homology"/>
<dbReference type="AlphaFoldDB" id="A0A438CJH2"/>
<dbReference type="Proteomes" id="UP000288805">
    <property type="component" value="Unassembled WGS sequence"/>
</dbReference>
<keyword evidence="11" id="KW-0325">Glycoprotein</keyword>
<dbReference type="Gene3D" id="3.80.10.10">
    <property type="entry name" value="Ribonuclease Inhibitor"/>
    <property type="match status" value="2"/>
</dbReference>
<dbReference type="FunFam" id="3.80.10.10:FF:000299">
    <property type="entry name" value="Piriformospora indica-insensitive protein 2"/>
    <property type="match status" value="1"/>
</dbReference>
<comment type="caution">
    <text evidence="12">The sequence shown here is derived from an EMBL/GenBank/DDBJ whole genome shotgun (WGS) entry which is preliminary data.</text>
</comment>
<evidence type="ECO:0000256" key="5">
    <source>
        <dbReference type="ARBA" id="ARBA00022692"/>
    </source>
</evidence>
<evidence type="ECO:0000256" key="10">
    <source>
        <dbReference type="ARBA" id="ARBA00023170"/>
    </source>
</evidence>
<comment type="subcellular location">
    <subcellularLocation>
        <location evidence="1">Cell membrane</location>
        <topology evidence="1">Single-pass type I membrane protein</topology>
    </subcellularLocation>
</comment>
<keyword evidence="4" id="KW-0433">Leucine-rich repeat</keyword>
<evidence type="ECO:0000256" key="7">
    <source>
        <dbReference type="ARBA" id="ARBA00022737"/>
    </source>
</evidence>
<dbReference type="PANTHER" id="PTHR48061:SF2">
    <property type="entry name" value="RECEPTOR LIKE PROTEIN 30-LIKE"/>
    <property type="match status" value="1"/>
</dbReference>
<keyword evidence="5" id="KW-0812">Transmembrane</keyword>
<name>A0A438CJH2_VITVI</name>
<comment type="similarity">
    <text evidence="2">Belongs to the RLP family.</text>
</comment>
<protein>
    <submittedName>
        <fullName evidence="12">Receptor-like protein 12</fullName>
    </submittedName>
</protein>
<dbReference type="InterPro" id="IPR001611">
    <property type="entry name" value="Leu-rich_rpt"/>
</dbReference>
<accession>A0A438CJH2</accession>
<evidence type="ECO:0000313" key="13">
    <source>
        <dbReference type="Proteomes" id="UP000288805"/>
    </source>
</evidence>
<evidence type="ECO:0000313" key="12">
    <source>
        <dbReference type="EMBL" id="RVW23342.1"/>
    </source>
</evidence>
<keyword evidence="10 12" id="KW-0675">Receptor</keyword>
<organism evidence="12 13">
    <name type="scientific">Vitis vinifera</name>
    <name type="common">Grape</name>
    <dbReference type="NCBI Taxonomy" id="29760"/>
    <lineage>
        <taxon>Eukaryota</taxon>
        <taxon>Viridiplantae</taxon>
        <taxon>Streptophyta</taxon>
        <taxon>Embryophyta</taxon>
        <taxon>Tracheophyta</taxon>
        <taxon>Spermatophyta</taxon>
        <taxon>Magnoliopsida</taxon>
        <taxon>eudicotyledons</taxon>
        <taxon>Gunneridae</taxon>
        <taxon>Pentapetalae</taxon>
        <taxon>rosids</taxon>
        <taxon>Vitales</taxon>
        <taxon>Vitaceae</taxon>
        <taxon>Viteae</taxon>
        <taxon>Vitis</taxon>
    </lineage>
</organism>
<dbReference type="PANTHER" id="PTHR48061">
    <property type="entry name" value="LEUCINE-RICH REPEAT RECEPTOR PROTEIN KINASE EMS1-LIKE-RELATED"/>
    <property type="match status" value="1"/>
</dbReference>
<evidence type="ECO:0000256" key="1">
    <source>
        <dbReference type="ARBA" id="ARBA00004251"/>
    </source>
</evidence>
<evidence type="ECO:0000256" key="3">
    <source>
        <dbReference type="ARBA" id="ARBA00022475"/>
    </source>
</evidence>
<dbReference type="InterPro" id="IPR003591">
    <property type="entry name" value="Leu-rich_rpt_typical-subtyp"/>
</dbReference>
<evidence type="ECO:0000256" key="6">
    <source>
        <dbReference type="ARBA" id="ARBA00022729"/>
    </source>
</evidence>
<evidence type="ECO:0000256" key="11">
    <source>
        <dbReference type="ARBA" id="ARBA00023180"/>
    </source>
</evidence>
<dbReference type="Pfam" id="PF13855">
    <property type="entry name" value="LRR_8"/>
    <property type="match status" value="2"/>
</dbReference>
<dbReference type="Pfam" id="PF00560">
    <property type="entry name" value="LRR_1"/>
    <property type="match status" value="4"/>
</dbReference>
<dbReference type="PRINTS" id="PR00019">
    <property type="entry name" value="LEURICHRPT"/>
</dbReference>
<keyword evidence="8" id="KW-1133">Transmembrane helix</keyword>
<evidence type="ECO:0000256" key="8">
    <source>
        <dbReference type="ARBA" id="ARBA00022989"/>
    </source>
</evidence>
<sequence length="451" mass="50227">MRVLVISTSPLLSNLTTLKLASCKLRTLPDLSTQSRLTHLDLSDNQIRGSIPNWIWKIGNGSLMHLNLSHNLLENLQETFSNFTPYLSILDLHSNQLHGQIPTPPQFSKYVDYSNNSFNSSIPDDIGTYMSFTIFFSLSKNNITGSIPRSICNATYLQVLDFSDNAFSGEIPSCLIQNEALAVLNLGRNKFVGTIPGELPHKCLLRTLDLSENLLQGNIPESLVNCKELEILNLGNNQIDDIFPCWLKNISSLRVLVLRANKFHGTIGCPKSNSTWATLSDFRPSLQQFQWVQQFGQLYYQDTVRVISKGQEMELVKILTLFTSIDWSYNNFEGEIPEVIGNLTSLYVLNLSHNGFTGQIPSSIGKLRQLESLDLSQNRLSGEIPTQLANLNFLSVLNLSFNQLGLCGFPVNVSCEDATPPTSDDGHSGSGMEIKWEYIAPEIGFVTGLES</sequence>
<evidence type="ECO:0000256" key="4">
    <source>
        <dbReference type="ARBA" id="ARBA00022614"/>
    </source>
</evidence>
<reference evidence="12 13" key="1">
    <citation type="journal article" date="2018" name="PLoS Genet.">
        <title>Population sequencing reveals clonal diversity and ancestral inbreeding in the grapevine cultivar Chardonnay.</title>
        <authorList>
            <person name="Roach M.J."/>
            <person name="Johnson D.L."/>
            <person name="Bohlmann J."/>
            <person name="van Vuuren H.J."/>
            <person name="Jones S.J."/>
            <person name="Pretorius I.S."/>
            <person name="Schmidt S.A."/>
            <person name="Borneman A.R."/>
        </authorList>
    </citation>
    <scope>NUCLEOTIDE SEQUENCE [LARGE SCALE GENOMIC DNA]</scope>
    <source>
        <strain evidence="13">cv. Chardonnay</strain>
        <tissue evidence="12">Leaf</tissue>
    </source>
</reference>
<keyword evidence="7" id="KW-0677">Repeat</keyword>
<keyword evidence="3" id="KW-1003">Cell membrane</keyword>
<dbReference type="FunFam" id="3.80.10.10:FF:000383">
    <property type="entry name" value="Leucine-rich repeat receptor protein kinase EMS1"/>
    <property type="match status" value="1"/>
</dbReference>
<keyword evidence="6" id="KW-0732">Signal</keyword>
<dbReference type="InterPro" id="IPR046956">
    <property type="entry name" value="RLP23-like"/>
</dbReference>